<dbReference type="KEGG" id="csq:CSCA_4179"/>
<dbReference type="PRINTS" id="PR00723">
    <property type="entry name" value="SUBTILISIN"/>
</dbReference>
<dbReference type="RefSeq" id="WP_029161094.1">
    <property type="nucleotide sequence ID" value="NZ_CP009933.1"/>
</dbReference>
<name>A0A0E3JQX4_CLOSL</name>
<feature type="active site" description="Charge relay system" evidence="5">
    <location>
        <position position="152"/>
    </location>
</feature>
<keyword evidence="8" id="KW-1185">Reference proteome</keyword>
<dbReference type="HOGENOM" id="CLU_011263_15_5_9"/>
<dbReference type="GO" id="GO:0004252">
    <property type="term" value="F:serine-type endopeptidase activity"/>
    <property type="evidence" value="ECO:0007669"/>
    <property type="project" value="UniProtKB-UniRule"/>
</dbReference>
<protein>
    <submittedName>
        <fullName evidence="7">Peptidase families S8 and S53</fullName>
    </submittedName>
</protein>
<comment type="similarity">
    <text evidence="1 5">Belongs to the peptidase S8 family.</text>
</comment>
<organism evidence="7 8">
    <name type="scientific">Clostridium scatologenes</name>
    <dbReference type="NCBI Taxonomy" id="1548"/>
    <lineage>
        <taxon>Bacteria</taxon>
        <taxon>Bacillati</taxon>
        <taxon>Bacillota</taxon>
        <taxon>Clostridia</taxon>
        <taxon>Eubacteriales</taxon>
        <taxon>Clostridiaceae</taxon>
        <taxon>Clostridium</taxon>
    </lineage>
</organism>
<dbReference type="InterPro" id="IPR015500">
    <property type="entry name" value="Peptidase_S8_subtilisin-rel"/>
</dbReference>
<accession>A0A0E3JQX4</accession>
<gene>
    <name evidence="7" type="ORF">CSCA_4179</name>
</gene>
<feature type="active site" description="Charge relay system" evidence="5">
    <location>
        <position position="117"/>
    </location>
</feature>
<dbReference type="Gene3D" id="3.40.50.200">
    <property type="entry name" value="Peptidase S8/S53 domain"/>
    <property type="match status" value="1"/>
</dbReference>
<evidence type="ECO:0000256" key="4">
    <source>
        <dbReference type="ARBA" id="ARBA00022825"/>
    </source>
</evidence>
<evidence type="ECO:0000313" key="8">
    <source>
        <dbReference type="Proteomes" id="UP000033115"/>
    </source>
</evidence>
<evidence type="ECO:0000259" key="6">
    <source>
        <dbReference type="Pfam" id="PF00082"/>
    </source>
</evidence>
<evidence type="ECO:0000256" key="1">
    <source>
        <dbReference type="ARBA" id="ARBA00011073"/>
    </source>
</evidence>
<dbReference type="AlphaFoldDB" id="A0A0E3JQX4"/>
<dbReference type="GO" id="GO:0006508">
    <property type="term" value="P:proteolysis"/>
    <property type="evidence" value="ECO:0007669"/>
    <property type="project" value="UniProtKB-KW"/>
</dbReference>
<dbReference type="PROSITE" id="PS51892">
    <property type="entry name" value="SUBTILASE"/>
    <property type="match status" value="1"/>
</dbReference>
<reference evidence="7 8" key="1">
    <citation type="journal article" date="2015" name="J. Biotechnol.">
        <title>Complete genome sequence of a malodorant-producing acetogen, Clostridium scatologenes ATCC 25775(T).</title>
        <authorList>
            <person name="Zhu Z."/>
            <person name="Guo T."/>
            <person name="Zheng H."/>
            <person name="Song T."/>
            <person name="Ouyang P."/>
            <person name="Xie J."/>
        </authorList>
    </citation>
    <scope>NUCLEOTIDE SEQUENCE [LARGE SCALE GENOMIC DNA]</scope>
    <source>
        <strain evidence="7 8">ATCC 25775</strain>
    </source>
</reference>
<dbReference type="EMBL" id="CP009933">
    <property type="protein sequence ID" value="AKA71304.1"/>
    <property type="molecule type" value="Genomic_DNA"/>
</dbReference>
<feature type="domain" description="Peptidase S8/S53" evidence="6">
    <location>
        <begin position="108"/>
        <end position="374"/>
    </location>
</feature>
<dbReference type="STRING" id="1548.CSCA_4179"/>
<evidence type="ECO:0000256" key="2">
    <source>
        <dbReference type="ARBA" id="ARBA00022670"/>
    </source>
</evidence>
<dbReference type="InterPro" id="IPR036852">
    <property type="entry name" value="Peptidase_S8/S53_dom_sf"/>
</dbReference>
<feature type="active site" description="Charge relay system" evidence="5">
    <location>
        <position position="344"/>
    </location>
</feature>
<keyword evidence="4 5" id="KW-0720">Serine protease</keyword>
<evidence type="ECO:0000313" key="7">
    <source>
        <dbReference type="EMBL" id="AKA71304.1"/>
    </source>
</evidence>
<keyword evidence="2 5" id="KW-0645">Protease</keyword>
<dbReference type="SUPFAM" id="SSF52743">
    <property type="entry name" value="Subtilisin-like"/>
    <property type="match status" value="1"/>
</dbReference>
<dbReference type="Pfam" id="PF00082">
    <property type="entry name" value="Peptidase_S8"/>
    <property type="match status" value="1"/>
</dbReference>
<proteinExistence type="inferred from homology"/>
<keyword evidence="3 5" id="KW-0378">Hydrolase</keyword>
<evidence type="ECO:0000256" key="3">
    <source>
        <dbReference type="ARBA" id="ARBA00022801"/>
    </source>
</evidence>
<dbReference type="PANTHER" id="PTHR43806:SF65">
    <property type="entry name" value="SERINE PROTEASE APRX"/>
    <property type="match status" value="1"/>
</dbReference>
<dbReference type="InterPro" id="IPR050131">
    <property type="entry name" value="Peptidase_S8_subtilisin-like"/>
</dbReference>
<dbReference type="Proteomes" id="UP000033115">
    <property type="component" value="Chromosome"/>
</dbReference>
<evidence type="ECO:0000256" key="5">
    <source>
        <dbReference type="PROSITE-ProRule" id="PRU01240"/>
    </source>
</evidence>
<dbReference type="InterPro" id="IPR000209">
    <property type="entry name" value="Peptidase_S8/S53_dom"/>
</dbReference>
<dbReference type="PANTHER" id="PTHR43806">
    <property type="entry name" value="PEPTIDASE S8"/>
    <property type="match status" value="1"/>
</dbReference>
<sequence length="399" mass="44233">MFSIKNKLDKNLKIAITNKHYKNYRIIIHCKSLPEVIEKKIRTYKGNLIHSIPYINCISTILSSNAIERIIEYPEVDYVTFDDYALLCGNDIASSNKISFGKKCKLTGKNIGIGLIDSGVYPHTDLLTPSNKIKKFTDLLNNYSYPYDDNGHGTFMSGIISGSGYLSKGVNRGIAENSHLYCMKAFNSLGKGYISDILFSIATIISESEEYNIKVICLPFELISNDYFKLSLFEQLFKIASNNYNLTIVVPSGHNGNSECSISGIATLDNCITVGGLDTTKHNFKPYKYSSSGPFSKLEKPDICAAAVNICSLNTNKNYISERNGAKIYPQSLETPYTCYTGTSCAAAYISGICALLYENNPNLTFKDSVSLIKTCCNLLEMPKWLQGAGIIDLDRLLS</sequence>